<feature type="transmembrane region" description="Helical" evidence="6">
    <location>
        <begin position="251"/>
        <end position="268"/>
    </location>
</feature>
<evidence type="ECO:0000313" key="8">
    <source>
        <dbReference type="EMBL" id="GIL38477.1"/>
    </source>
</evidence>
<dbReference type="EMBL" id="BOPV01000001">
    <property type="protein sequence ID" value="GIL38477.1"/>
    <property type="molecule type" value="Genomic_DNA"/>
</dbReference>
<dbReference type="PANTHER" id="PTHR32322">
    <property type="entry name" value="INNER MEMBRANE TRANSPORTER"/>
    <property type="match status" value="1"/>
</dbReference>
<gene>
    <name evidence="8" type="ORF">TMPK1_07140</name>
</gene>
<dbReference type="InterPro" id="IPR000620">
    <property type="entry name" value="EamA_dom"/>
</dbReference>
<organism evidence="8 9">
    <name type="scientific">Roseiterribacter gracilis</name>
    <dbReference type="NCBI Taxonomy" id="2812848"/>
    <lineage>
        <taxon>Bacteria</taxon>
        <taxon>Pseudomonadati</taxon>
        <taxon>Pseudomonadota</taxon>
        <taxon>Alphaproteobacteria</taxon>
        <taxon>Rhodospirillales</taxon>
        <taxon>Roseiterribacteraceae</taxon>
        <taxon>Roseiterribacter</taxon>
    </lineage>
</organism>
<feature type="transmembrane region" description="Helical" evidence="6">
    <location>
        <begin position="20"/>
        <end position="39"/>
    </location>
</feature>
<dbReference type="GO" id="GO:0016020">
    <property type="term" value="C:membrane"/>
    <property type="evidence" value="ECO:0007669"/>
    <property type="project" value="UniProtKB-SubCell"/>
</dbReference>
<evidence type="ECO:0000256" key="1">
    <source>
        <dbReference type="ARBA" id="ARBA00004141"/>
    </source>
</evidence>
<dbReference type="InterPro" id="IPR050638">
    <property type="entry name" value="AA-Vitamin_Transporters"/>
</dbReference>
<dbReference type="Pfam" id="PF00892">
    <property type="entry name" value="EamA"/>
    <property type="match status" value="2"/>
</dbReference>
<evidence type="ECO:0000259" key="7">
    <source>
        <dbReference type="Pfam" id="PF00892"/>
    </source>
</evidence>
<feature type="transmembrane region" description="Helical" evidence="6">
    <location>
        <begin position="135"/>
        <end position="153"/>
    </location>
</feature>
<feature type="transmembrane region" description="Helical" evidence="6">
    <location>
        <begin position="195"/>
        <end position="215"/>
    </location>
</feature>
<sequence length="271" mass="28217">MWATLAWLTTSLTRLPAFELLAIGFGLGAVALIIVRLASGGDLRVLRRVPLRAWLLGIGGLFFYHLFYVLAFRAAPAAQVNLLNYLWPLLIVLFASLLPGHRLRARQVLGALAGLAGAVLLVAPSSDGATDGAPIGYVLALAAAVTWAGYSVLSRRIADVPSDAVIGCCAATALLAALCHVATEATVVPSAGEWLRLVAIGLLPLGLAFVAWDYGCKRGDITMLGSLAYATPLLSTFILVAAGTALASSKLWIASALIVGGAFVASLNQQR</sequence>
<keyword evidence="3 6" id="KW-0812">Transmembrane</keyword>
<feature type="domain" description="EamA" evidence="7">
    <location>
        <begin position="135"/>
        <end position="266"/>
    </location>
</feature>
<comment type="caution">
    <text evidence="8">The sequence shown here is derived from an EMBL/GenBank/DDBJ whole genome shotgun (WGS) entry which is preliminary data.</text>
</comment>
<keyword evidence="4 6" id="KW-1133">Transmembrane helix</keyword>
<name>A0A8S8XAT9_9PROT</name>
<dbReference type="SUPFAM" id="SSF103481">
    <property type="entry name" value="Multidrug resistance efflux transporter EmrE"/>
    <property type="match status" value="2"/>
</dbReference>
<feature type="transmembrane region" description="Helical" evidence="6">
    <location>
        <begin position="107"/>
        <end position="123"/>
    </location>
</feature>
<dbReference type="PANTHER" id="PTHR32322:SF2">
    <property type="entry name" value="EAMA DOMAIN-CONTAINING PROTEIN"/>
    <property type="match status" value="1"/>
</dbReference>
<comment type="subcellular location">
    <subcellularLocation>
        <location evidence="1">Membrane</location>
        <topology evidence="1">Multi-pass membrane protein</topology>
    </subcellularLocation>
</comment>
<evidence type="ECO:0000256" key="2">
    <source>
        <dbReference type="ARBA" id="ARBA00007362"/>
    </source>
</evidence>
<protein>
    <submittedName>
        <fullName evidence="8">Membrane protein</fullName>
    </submittedName>
</protein>
<feature type="transmembrane region" description="Helical" evidence="6">
    <location>
        <begin position="82"/>
        <end position="100"/>
    </location>
</feature>
<feature type="transmembrane region" description="Helical" evidence="6">
    <location>
        <begin position="51"/>
        <end position="70"/>
    </location>
</feature>
<accession>A0A8S8XAT9</accession>
<proteinExistence type="inferred from homology"/>
<keyword evidence="9" id="KW-1185">Reference proteome</keyword>
<comment type="similarity">
    <text evidence="2">Belongs to the EamA transporter family.</text>
</comment>
<dbReference type="AlphaFoldDB" id="A0A8S8XAT9"/>
<feature type="transmembrane region" description="Helical" evidence="6">
    <location>
        <begin position="165"/>
        <end position="183"/>
    </location>
</feature>
<feature type="domain" description="EamA" evidence="7">
    <location>
        <begin position="2"/>
        <end position="122"/>
    </location>
</feature>
<reference evidence="8" key="1">
    <citation type="submission" date="2021-02" db="EMBL/GenBank/DDBJ databases">
        <title>Genome sequence of Rhodospirillales sp. strain TMPK1 isolated from soil.</title>
        <authorList>
            <person name="Nakai R."/>
            <person name="Kusada H."/>
            <person name="Tamaki H."/>
        </authorList>
    </citation>
    <scope>NUCLEOTIDE SEQUENCE</scope>
    <source>
        <strain evidence="8">TMPK1</strain>
    </source>
</reference>
<evidence type="ECO:0000313" key="9">
    <source>
        <dbReference type="Proteomes" id="UP000681075"/>
    </source>
</evidence>
<evidence type="ECO:0000256" key="4">
    <source>
        <dbReference type="ARBA" id="ARBA00022989"/>
    </source>
</evidence>
<dbReference type="Proteomes" id="UP000681075">
    <property type="component" value="Unassembled WGS sequence"/>
</dbReference>
<evidence type="ECO:0000256" key="6">
    <source>
        <dbReference type="SAM" id="Phobius"/>
    </source>
</evidence>
<evidence type="ECO:0000256" key="5">
    <source>
        <dbReference type="ARBA" id="ARBA00023136"/>
    </source>
</evidence>
<dbReference type="InterPro" id="IPR037185">
    <property type="entry name" value="EmrE-like"/>
</dbReference>
<feature type="transmembrane region" description="Helical" evidence="6">
    <location>
        <begin position="227"/>
        <end position="245"/>
    </location>
</feature>
<evidence type="ECO:0000256" key="3">
    <source>
        <dbReference type="ARBA" id="ARBA00022692"/>
    </source>
</evidence>
<keyword evidence="5 6" id="KW-0472">Membrane</keyword>